<evidence type="ECO:0000313" key="4">
    <source>
        <dbReference type="Proteomes" id="UP000001542"/>
    </source>
</evidence>
<organism evidence="3 4">
    <name type="scientific">Trichomonas vaginalis (strain ATCC PRA-98 / G3)</name>
    <dbReference type="NCBI Taxonomy" id="412133"/>
    <lineage>
        <taxon>Eukaryota</taxon>
        <taxon>Metamonada</taxon>
        <taxon>Parabasalia</taxon>
        <taxon>Trichomonadida</taxon>
        <taxon>Trichomonadidae</taxon>
        <taxon>Trichomonas</taxon>
    </lineage>
</organism>
<dbReference type="RefSeq" id="XP_001301290.1">
    <property type="nucleotide sequence ID" value="XM_001301289.1"/>
</dbReference>
<protein>
    <submittedName>
        <fullName evidence="3">Uncharacterized protein</fullName>
    </submittedName>
</protein>
<feature type="coiled-coil region" evidence="1">
    <location>
        <begin position="105"/>
        <end position="132"/>
    </location>
</feature>
<gene>
    <name evidence="3" type="ORF">TVAG_363530</name>
</gene>
<sequence length="916" mass="107999">MENNDNLETKKLINENIILKQEIEKLKSQLNEALPVANQIDKIFRDNIQLTNQIRNYEAINDDVQRRLRITLQKNKDNSPCLQENDSKAGRSCQSTNTEYPYIDEKELDQKISNLSNQNQFYSTQIAKLQRDLNSIFESSTIYFSYPIKNVEKLVEFFNTIEKPNINGHNYMNVDNDLKKAFKWKEKYENLKNQLKSIQLSFDKEYSRMEESHQIKMHEIQTLLDEKQKIIENLSNKNEKLMEYREQTIVQSSKESLEINLKLNTIESQLIGDKQEMLYKIQNLTQDLQKAKKESEVIKNQLRKQIESFQNLKNEFNNQREKVTIYEKENSMLKQRLDILSALKSNQKIEEIKEIQIPKENQDLELLKVKNDHIEKLESQLIEIKLENQNNKNYIQELQNENMLLAKQIKAYQKDIEEIKEQKPKIVNLPKTSNVIKNDNICSNKEDLIDLAISTLDEFPPDLKKILIDYCNNGTICLPTKLRQIFRMIIEWYSSQTSPIENEVKIKIPKLGAFNLSSDIDKGLLNEFVAKIYNENDKLQNEITILQNAYQKLLDLLNVNTFEEAESYIKRINSEIQKLGIEIKQNVKKQKKADVNQQKEYVKNCGEMDDLFNRLTMSKAEISEIKRKYDETLQVNEELQRQLNYSKDYSESKLNECKIASQTKIDEILNSNKQLMNTLALERAKSKDLYEKNNALYEENKILRREKTKLNSKVEKLQRQKETIVGKLEMQNKVTILELKNQLSALKEQNEIIYENDQSQISRLSDSNRKLMQDKDKTDEINSELVKTNNQLSIKVQKLELQITELQNKGTQMKKMLEEQMNSTDIINNFKFENQINSLRDEFSQEKRRIFGFVAKEFSFIFDPSQELNDQNFEIFIQNLHKKFEFLLSIDSKLRLLLKLGPKQSIVDAVSILLLK</sequence>
<feature type="coiled-coil region" evidence="1">
    <location>
        <begin position="9"/>
        <end position="67"/>
    </location>
</feature>
<feature type="coiled-coil region" evidence="1">
    <location>
        <begin position="686"/>
        <end position="756"/>
    </location>
</feature>
<dbReference type="AlphaFoldDB" id="A2G3A7"/>
<keyword evidence="1" id="KW-0175">Coiled coil</keyword>
<feature type="coiled-coil region" evidence="1">
    <location>
        <begin position="274"/>
        <end position="329"/>
    </location>
</feature>
<dbReference type="Proteomes" id="UP000001542">
    <property type="component" value="Unassembled WGS sequence"/>
</dbReference>
<evidence type="ECO:0000256" key="2">
    <source>
        <dbReference type="SAM" id="MobiDB-lite"/>
    </source>
</evidence>
<dbReference type="EMBL" id="DS114318">
    <property type="protein sequence ID" value="EAX88360.1"/>
    <property type="molecule type" value="Genomic_DNA"/>
</dbReference>
<feature type="coiled-coil region" evidence="1">
    <location>
        <begin position="181"/>
        <end position="247"/>
    </location>
</feature>
<dbReference type="VEuPathDB" id="TrichDB:TVAG_363530"/>
<keyword evidence="4" id="KW-1185">Reference proteome</keyword>
<dbReference type="InParanoid" id="A2G3A7"/>
<reference evidence="3" key="2">
    <citation type="journal article" date="2007" name="Science">
        <title>Draft genome sequence of the sexually transmitted pathogen Trichomonas vaginalis.</title>
        <authorList>
            <person name="Carlton J.M."/>
            <person name="Hirt R.P."/>
            <person name="Silva J.C."/>
            <person name="Delcher A.L."/>
            <person name="Schatz M."/>
            <person name="Zhao Q."/>
            <person name="Wortman J.R."/>
            <person name="Bidwell S.L."/>
            <person name="Alsmark U.C.M."/>
            <person name="Besteiro S."/>
            <person name="Sicheritz-Ponten T."/>
            <person name="Noel C.J."/>
            <person name="Dacks J.B."/>
            <person name="Foster P.G."/>
            <person name="Simillion C."/>
            <person name="Van de Peer Y."/>
            <person name="Miranda-Saavedra D."/>
            <person name="Barton G.J."/>
            <person name="Westrop G.D."/>
            <person name="Mueller S."/>
            <person name="Dessi D."/>
            <person name="Fiori P.L."/>
            <person name="Ren Q."/>
            <person name="Paulsen I."/>
            <person name="Zhang H."/>
            <person name="Bastida-Corcuera F.D."/>
            <person name="Simoes-Barbosa A."/>
            <person name="Brown M.T."/>
            <person name="Hayes R.D."/>
            <person name="Mukherjee M."/>
            <person name="Okumura C.Y."/>
            <person name="Schneider R."/>
            <person name="Smith A.J."/>
            <person name="Vanacova S."/>
            <person name="Villalvazo M."/>
            <person name="Haas B.J."/>
            <person name="Pertea M."/>
            <person name="Feldblyum T.V."/>
            <person name="Utterback T.R."/>
            <person name="Shu C.L."/>
            <person name="Osoegawa K."/>
            <person name="de Jong P.J."/>
            <person name="Hrdy I."/>
            <person name="Horvathova L."/>
            <person name="Zubacova Z."/>
            <person name="Dolezal P."/>
            <person name="Malik S.B."/>
            <person name="Logsdon J.M. Jr."/>
            <person name="Henze K."/>
            <person name="Gupta A."/>
            <person name="Wang C.C."/>
            <person name="Dunne R.L."/>
            <person name="Upcroft J.A."/>
            <person name="Upcroft P."/>
            <person name="White O."/>
            <person name="Salzberg S.L."/>
            <person name="Tang P."/>
            <person name="Chiu C.-H."/>
            <person name="Lee Y.-S."/>
            <person name="Embley T.M."/>
            <person name="Coombs G.H."/>
            <person name="Mottram J.C."/>
            <person name="Tachezy J."/>
            <person name="Fraser-Liggett C.M."/>
            <person name="Johnson P.J."/>
        </authorList>
    </citation>
    <scope>NUCLEOTIDE SEQUENCE [LARGE SCALE GENOMIC DNA]</scope>
    <source>
        <strain evidence="3">G3</strain>
    </source>
</reference>
<dbReference type="VEuPathDB" id="TrichDB:TVAGG3_0685220"/>
<accession>A2G3A7</accession>
<feature type="region of interest" description="Disordered" evidence="2">
    <location>
        <begin position="77"/>
        <end position="96"/>
    </location>
</feature>
<proteinExistence type="predicted"/>
<evidence type="ECO:0000313" key="3">
    <source>
        <dbReference type="EMBL" id="EAX88360.1"/>
    </source>
</evidence>
<dbReference type="SMR" id="A2G3A7"/>
<evidence type="ECO:0000256" key="1">
    <source>
        <dbReference type="SAM" id="Coils"/>
    </source>
</evidence>
<reference evidence="3" key="1">
    <citation type="submission" date="2006-10" db="EMBL/GenBank/DDBJ databases">
        <authorList>
            <person name="Amadeo P."/>
            <person name="Zhao Q."/>
            <person name="Wortman J."/>
            <person name="Fraser-Liggett C."/>
            <person name="Carlton J."/>
        </authorList>
    </citation>
    <scope>NUCLEOTIDE SEQUENCE</scope>
    <source>
        <strain evidence="3">G3</strain>
    </source>
</reference>
<name>A2G3A7_TRIV3</name>
<feature type="coiled-coil region" evidence="1">
    <location>
        <begin position="367"/>
        <end position="422"/>
    </location>
</feature>
<feature type="coiled-coil region" evidence="1">
    <location>
        <begin position="782"/>
        <end position="816"/>
    </location>
</feature>
<dbReference type="GO" id="GO:0005856">
    <property type="term" value="C:cytoskeleton"/>
    <property type="evidence" value="ECO:0000318"/>
    <property type="project" value="GO_Central"/>
</dbReference>
<feature type="coiled-coil region" evidence="1">
    <location>
        <begin position="529"/>
        <end position="556"/>
    </location>
</feature>
<dbReference type="KEGG" id="tva:4746017"/>